<dbReference type="OrthoDB" id="223957at2"/>
<proteinExistence type="predicted"/>
<reference evidence="2 3" key="1">
    <citation type="submission" date="2019-06" db="EMBL/GenBank/DDBJ databases">
        <title>Sorghum-associated microbial communities from plants grown in Nebraska, USA.</title>
        <authorList>
            <person name="Schachtman D."/>
        </authorList>
    </citation>
    <scope>NUCLEOTIDE SEQUENCE [LARGE SCALE GENOMIC DNA]</scope>
    <source>
        <strain evidence="2 3">1225</strain>
    </source>
</reference>
<gene>
    <name evidence="2" type="ORF">FHW37_102793</name>
</gene>
<sequence>MESPDKNKEDEIAFLKAQVTNFGSQGLELFDEEYYLDANPDVKAAGLDAFSHFVEIGWREGRAPSKHFDVAFYLSEYPDVLEANINPLFHYAEYGINEGRKPLPRTDRAGARDAYEDSASLTERQLFDSTYYLLKNPDVKASNMDPFEHFMQFGWREGRSPSEQFSLAFYLNQYPDIRAAGINPLTHYVEYGHAEGRLPLPEKDAPISAVHFDFPIAGAGMALSLVRNGFVTGAALDPSAKVTEVEILVGKKPVVSGLCVKQKPDRENSDRLPSGSGFALSIPLSVRYDSINDFAIRFRGKPSTRRPLHWTGTAHPRALFIPNARLASDGSRIYRAELPAQQLRASGVEVTIMEEEDAISQVAENSLDLGQYDLILLQRVPYSDAMVNLVKQARRYNRLVLYDVDDLMFKPWLRAEMGVIRSGTYSFNDENYRDSLQRRLDMLLLCQGVICSTPFLQRELASLGMPAILSRNALDDRSFIDGALRLAQDGVQEGFKMLFMSGTPTHEMDFRLIKDVVAETLLSNPNITLTILGELRDTGLDHLPNVNRLPAVTREEMLKIVAQHDVLLVPLERTRFNLAKSSLKFMEAGAAGVPVIASNLFEFERDIRKSGAGVIARTAADWRQAIQFYIDHRGLAREHGAKAFRYCLDNHSNQSRNGYLWREICRFDEHLTAEREFVDGVDNRLYERMITAIRGSV</sequence>
<dbReference type="GO" id="GO:0016740">
    <property type="term" value="F:transferase activity"/>
    <property type="evidence" value="ECO:0007669"/>
    <property type="project" value="UniProtKB-KW"/>
</dbReference>
<feature type="domain" description="Spore protein YkvP/CgeB glycosyl transferase-like" evidence="1">
    <location>
        <begin position="522"/>
        <end position="656"/>
    </location>
</feature>
<evidence type="ECO:0000313" key="3">
    <source>
        <dbReference type="Proteomes" id="UP000320653"/>
    </source>
</evidence>
<dbReference type="AlphaFoldDB" id="A0A561R3G2"/>
<dbReference type="EMBL" id="VIWP01000002">
    <property type="protein sequence ID" value="TWF57152.1"/>
    <property type="molecule type" value="Genomic_DNA"/>
</dbReference>
<evidence type="ECO:0000259" key="1">
    <source>
        <dbReference type="Pfam" id="PF13524"/>
    </source>
</evidence>
<organism evidence="2 3">
    <name type="scientific">Neorhizobium alkalisoli</name>
    <dbReference type="NCBI Taxonomy" id="528178"/>
    <lineage>
        <taxon>Bacteria</taxon>
        <taxon>Pseudomonadati</taxon>
        <taxon>Pseudomonadota</taxon>
        <taxon>Alphaproteobacteria</taxon>
        <taxon>Hyphomicrobiales</taxon>
        <taxon>Rhizobiaceae</taxon>
        <taxon>Rhizobium/Agrobacterium group</taxon>
        <taxon>Neorhizobium</taxon>
    </lineage>
</organism>
<dbReference type="Proteomes" id="UP000320653">
    <property type="component" value="Unassembled WGS sequence"/>
</dbReference>
<name>A0A561R3G2_9HYPH</name>
<dbReference type="InterPro" id="IPR055259">
    <property type="entry name" value="YkvP/CgeB_Glyco_trans-like"/>
</dbReference>
<keyword evidence="3" id="KW-1185">Reference proteome</keyword>
<evidence type="ECO:0000313" key="2">
    <source>
        <dbReference type="EMBL" id="TWF57152.1"/>
    </source>
</evidence>
<accession>A0A561R3G2</accession>
<protein>
    <submittedName>
        <fullName evidence="2">Glycosyltransferase involved in cell wall biosynthesis</fullName>
    </submittedName>
</protein>
<comment type="caution">
    <text evidence="2">The sequence shown here is derived from an EMBL/GenBank/DDBJ whole genome shotgun (WGS) entry which is preliminary data.</text>
</comment>
<dbReference type="Gene3D" id="3.40.50.2000">
    <property type="entry name" value="Glycogen Phosphorylase B"/>
    <property type="match status" value="1"/>
</dbReference>
<keyword evidence="2" id="KW-0808">Transferase</keyword>
<dbReference type="Pfam" id="PF13524">
    <property type="entry name" value="Glyco_trans_1_2"/>
    <property type="match status" value="1"/>
</dbReference>
<dbReference type="SUPFAM" id="SSF53756">
    <property type="entry name" value="UDP-Glycosyltransferase/glycogen phosphorylase"/>
    <property type="match status" value="1"/>
</dbReference>
<dbReference type="RefSeq" id="WP_145635437.1">
    <property type="nucleotide sequence ID" value="NZ_VIWP01000002.1"/>
</dbReference>